<dbReference type="Proteomes" id="UP001500220">
    <property type="component" value="Unassembled WGS sequence"/>
</dbReference>
<dbReference type="Proteomes" id="UP000597989">
    <property type="component" value="Unassembled WGS sequence"/>
</dbReference>
<reference evidence="3 4" key="1">
    <citation type="journal article" date="2014" name="Int. J. Syst. Evol. Microbiol.">
        <title>Complete genome sequence of Corynebacterium casei LMG S-19264T (=DSM 44701T), isolated from a smear-ripened cheese.</title>
        <authorList>
            <consortium name="US DOE Joint Genome Institute (JGI-PGF)"/>
            <person name="Walter F."/>
            <person name="Albersmeier A."/>
            <person name="Kalinowski J."/>
            <person name="Ruckert C."/>
        </authorList>
    </citation>
    <scope>NUCLEOTIDE SEQUENCE [LARGE SCALE GENOMIC DNA]</scope>
    <source>
        <strain evidence="3 4">CGMCC 4.7206</strain>
    </source>
</reference>
<keyword evidence="1" id="KW-0472">Membrane</keyword>
<keyword evidence="1" id="KW-0812">Transmembrane</keyword>
<gene>
    <name evidence="2" type="ORF">GCM10009545_21310</name>
    <name evidence="3" type="ORF">GCM10011581_08890</name>
</gene>
<keyword evidence="5" id="KW-1185">Reference proteome</keyword>
<feature type="transmembrane region" description="Helical" evidence="1">
    <location>
        <begin position="95"/>
        <end position="112"/>
    </location>
</feature>
<evidence type="ECO:0000256" key="1">
    <source>
        <dbReference type="SAM" id="Phobius"/>
    </source>
</evidence>
<dbReference type="EMBL" id="BMMT01000002">
    <property type="protein sequence ID" value="GGI74116.1"/>
    <property type="molecule type" value="Genomic_DNA"/>
</dbReference>
<evidence type="ECO:0000313" key="2">
    <source>
        <dbReference type="EMBL" id="GAA0519057.1"/>
    </source>
</evidence>
<dbReference type="AlphaFoldDB" id="A0A917JMW5"/>
<dbReference type="InterPro" id="IPR024341">
    <property type="entry name" value="DUF2631"/>
</dbReference>
<proteinExistence type="predicted"/>
<dbReference type="Pfam" id="PF10939">
    <property type="entry name" value="DUF2631"/>
    <property type="match status" value="1"/>
</dbReference>
<keyword evidence="1" id="KW-1133">Transmembrane helix</keyword>
<reference evidence="2 5" key="2">
    <citation type="journal article" date="2019" name="Int. J. Syst. Evol. Microbiol.">
        <title>The Global Catalogue of Microorganisms (GCM) 10K type strain sequencing project: providing services to taxonomists for standard genome sequencing and annotation.</title>
        <authorList>
            <consortium name="The Broad Institute Genomics Platform"/>
            <consortium name="The Broad Institute Genome Sequencing Center for Infectious Disease"/>
            <person name="Wu L."/>
            <person name="Ma J."/>
        </authorList>
    </citation>
    <scope>NUCLEOTIDE SEQUENCE [LARGE SCALE GENOMIC DNA]</scope>
    <source>
        <strain evidence="2 5">JCM 10664</strain>
    </source>
</reference>
<organism evidence="3 4">
    <name type="scientific">Saccharopolyspora thermophila</name>
    <dbReference type="NCBI Taxonomy" id="89367"/>
    <lineage>
        <taxon>Bacteria</taxon>
        <taxon>Bacillati</taxon>
        <taxon>Actinomycetota</taxon>
        <taxon>Actinomycetes</taxon>
        <taxon>Pseudonocardiales</taxon>
        <taxon>Pseudonocardiaceae</taxon>
        <taxon>Saccharopolyspora</taxon>
    </lineage>
</organism>
<evidence type="ECO:0000313" key="4">
    <source>
        <dbReference type="Proteomes" id="UP000597989"/>
    </source>
</evidence>
<name>A0A917JMW5_9PSEU</name>
<protein>
    <submittedName>
        <fullName evidence="2">DUF2631 domain-containing protein</fullName>
    </submittedName>
</protein>
<accession>A0A917JMW5</accession>
<feature type="transmembrane region" description="Helical" evidence="1">
    <location>
        <begin position="63"/>
        <end position="83"/>
    </location>
</feature>
<sequence>MGARTELVAVRQQSWRARAAGVAQEGNVASTELEKKPSQAIDPAEEPSVEWGWHGGFPKGTQIAGWFSVIAVLAMLIGNHQGILSGGEHFKTEDAYLILTAVILAVGLLIDLRRRRTAWRR</sequence>
<reference evidence="2" key="4">
    <citation type="submission" date="2023-12" db="EMBL/GenBank/DDBJ databases">
        <authorList>
            <person name="Sun Q."/>
            <person name="Inoue M."/>
        </authorList>
    </citation>
    <scope>NUCLEOTIDE SEQUENCE</scope>
    <source>
        <strain evidence="2">JCM 10664</strain>
    </source>
</reference>
<comment type="caution">
    <text evidence="3">The sequence shown here is derived from an EMBL/GenBank/DDBJ whole genome shotgun (WGS) entry which is preliminary data.</text>
</comment>
<evidence type="ECO:0000313" key="5">
    <source>
        <dbReference type="Proteomes" id="UP001500220"/>
    </source>
</evidence>
<evidence type="ECO:0000313" key="3">
    <source>
        <dbReference type="EMBL" id="GGI74116.1"/>
    </source>
</evidence>
<reference evidence="3" key="3">
    <citation type="submission" date="2020-09" db="EMBL/GenBank/DDBJ databases">
        <authorList>
            <person name="Sun Q."/>
            <person name="Zhou Y."/>
        </authorList>
    </citation>
    <scope>NUCLEOTIDE SEQUENCE</scope>
    <source>
        <strain evidence="3">CGMCC 4.7206</strain>
    </source>
</reference>
<dbReference type="EMBL" id="BAAAHC010000009">
    <property type="protein sequence ID" value="GAA0519057.1"/>
    <property type="molecule type" value="Genomic_DNA"/>
</dbReference>